<proteinExistence type="predicted"/>
<keyword evidence="1" id="KW-1133">Transmembrane helix</keyword>
<accession>A0A538U672</accession>
<gene>
    <name evidence="2" type="ORF">E6K81_10240</name>
</gene>
<dbReference type="Proteomes" id="UP000319771">
    <property type="component" value="Unassembled WGS sequence"/>
</dbReference>
<keyword evidence="1" id="KW-0472">Membrane</keyword>
<comment type="caution">
    <text evidence="2">The sequence shown here is derived from an EMBL/GenBank/DDBJ whole genome shotgun (WGS) entry which is preliminary data.</text>
</comment>
<sequence length="99" mass="10828">MIEFLVLGALAFAAFVVFAVLGSVFWLVFLPFRIMGWMLKGLALLVALPFVALFGVVAFLALGAGMLMFLIPFVPFVLLAFGAWWLVKRTRRSAASVTS</sequence>
<dbReference type="AlphaFoldDB" id="A0A538U672"/>
<keyword evidence="1" id="KW-0812">Transmembrane</keyword>
<reference evidence="2 3" key="1">
    <citation type="journal article" date="2019" name="Nat. Microbiol.">
        <title>Mediterranean grassland soil C-N compound turnover is dependent on rainfall and depth, and is mediated by genomically divergent microorganisms.</title>
        <authorList>
            <person name="Diamond S."/>
            <person name="Andeer P.F."/>
            <person name="Li Z."/>
            <person name="Crits-Christoph A."/>
            <person name="Burstein D."/>
            <person name="Anantharaman K."/>
            <person name="Lane K.R."/>
            <person name="Thomas B.C."/>
            <person name="Pan C."/>
            <person name="Northen T.R."/>
            <person name="Banfield J.F."/>
        </authorList>
    </citation>
    <scope>NUCLEOTIDE SEQUENCE [LARGE SCALE GENOMIC DNA]</scope>
    <source>
        <strain evidence="2">WS_11</strain>
    </source>
</reference>
<evidence type="ECO:0000313" key="3">
    <source>
        <dbReference type="Proteomes" id="UP000319771"/>
    </source>
</evidence>
<evidence type="ECO:0000313" key="2">
    <source>
        <dbReference type="EMBL" id="TMQ71357.1"/>
    </source>
</evidence>
<evidence type="ECO:0000256" key="1">
    <source>
        <dbReference type="SAM" id="Phobius"/>
    </source>
</evidence>
<organism evidence="2 3">
    <name type="scientific">Eiseniibacteriota bacterium</name>
    <dbReference type="NCBI Taxonomy" id="2212470"/>
    <lineage>
        <taxon>Bacteria</taxon>
        <taxon>Candidatus Eiseniibacteriota</taxon>
    </lineage>
</organism>
<feature type="transmembrane region" description="Helical" evidence="1">
    <location>
        <begin position="42"/>
        <end position="61"/>
    </location>
</feature>
<name>A0A538U672_UNCEI</name>
<feature type="transmembrane region" description="Helical" evidence="1">
    <location>
        <begin position="67"/>
        <end position="87"/>
    </location>
</feature>
<feature type="transmembrane region" description="Helical" evidence="1">
    <location>
        <begin position="6"/>
        <end position="30"/>
    </location>
</feature>
<protein>
    <submittedName>
        <fullName evidence="2">Uncharacterized protein</fullName>
    </submittedName>
</protein>
<dbReference type="EMBL" id="VBPB01000167">
    <property type="protein sequence ID" value="TMQ71357.1"/>
    <property type="molecule type" value="Genomic_DNA"/>
</dbReference>